<dbReference type="CDD" id="cd00769">
    <property type="entry name" value="PheRS_beta_core"/>
    <property type="match status" value="1"/>
</dbReference>
<dbReference type="Gene3D" id="3.30.930.10">
    <property type="entry name" value="Bira Bifunctional Protein, Domain 2"/>
    <property type="match status" value="1"/>
</dbReference>
<dbReference type="InterPro" id="IPR045864">
    <property type="entry name" value="aa-tRNA-synth_II/BPL/LPL"/>
</dbReference>
<organism evidence="17 18">
    <name type="scientific">Phialemonium atrogriseum</name>
    <dbReference type="NCBI Taxonomy" id="1093897"/>
    <lineage>
        <taxon>Eukaryota</taxon>
        <taxon>Fungi</taxon>
        <taxon>Dikarya</taxon>
        <taxon>Ascomycota</taxon>
        <taxon>Pezizomycotina</taxon>
        <taxon>Sordariomycetes</taxon>
        <taxon>Sordariomycetidae</taxon>
        <taxon>Cephalothecales</taxon>
        <taxon>Cephalothecaceae</taxon>
        <taxon>Phialemonium</taxon>
    </lineage>
</organism>
<dbReference type="EMBL" id="MU838999">
    <property type="protein sequence ID" value="KAK1771043.1"/>
    <property type="molecule type" value="Genomic_DNA"/>
</dbReference>
<evidence type="ECO:0000313" key="18">
    <source>
        <dbReference type="Proteomes" id="UP001244011"/>
    </source>
</evidence>
<evidence type="ECO:0000256" key="9">
    <source>
        <dbReference type="ARBA" id="ARBA00022741"/>
    </source>
</evidence>
<comment type="cofactor">
    <cofactor evidence="1">
        <name>Mg(2+)</name>
        <dbReference type="ChEBI" id="CHEBI:18420"/>
    </cofactor>
</comment>
<keyword evidence="8" id="KW-0479">Metal-binding</keyword>
<keyword evidence="10" id="KW-0067">ATP-binding</keyword>
<dbReference type="InterPro" id="IPR041616">
    <property type="entry name" value="PheRS_beta_core"/>
</dbReference>
<dbReference type="PANTHER" id="PTHR10947">
    <property type="entry name" value="PHENYLALANYL-TRNA SYNTHETASE BETA CHAIN AND LEUCINE-RICH REPEAT-CONTAINING PROTEIN 47"/>
    <property type="match status" value="1"/>
</dbReference>
<comment type="subunit">
    <text evidence="4">Tetramer of two alpha and two beta subunits.</text>
</comment>
<dbReference type="Gene3D" id="3.50.40.10">
    <property type="entry name" value="Phenylalanyl-trna Synthetase, Chain B, domain 3"/>
    <property type="match status" value="1"/>
</dbReference>
<dbReference type="InterPro" id="IPR005146">
    <property type="entry name" value="B3/B4_tRNA-bd"/>
</dbReference>
<evidence type="ECO:0000256" key="3">
    <source>
        <dbReference type="ARBA" id="ARBA00007438"/>
    </source>
</evidence>
<comment type="similarity">
    <text evidence="3">Belongs to the phenylalanyl-tRNA synthetase beta subunit family. Type 2 subfamily.</text>
</comment>
<evidence type="ECO:0000256" key="6">
    <source>
        <dbReference type="ARBA" id="ARBA00022490"/>
    </source>
</evidence>
<dbReference type="Gene3D" id="3.30.56.10">
    <property type="match status" value="2"/>
</dbReference>
<dbReference type="FunFam" id="3.30.930.10:FF:000052">
    <property type="entry name" value="Phenylalanyl-tRNA synthetase, beta subunit"/>
    <property type="match status" value="1"/>
</dbReference>
<dbReference type="Proteomes" id="UP001244011">
    <property type="component" value="Unassembled WGS sequence"/>
</dbReference>
<dbReference type="GO" id="GO:0000287">
    <property type="term" value="F:magnesium ion binding"/>
    <property type="evidence" value="ECO:0007669"/>
    <property type="project" value="InterPro"/>
</dbReference>
<keyword evidence="11" id="KW-0460">Magnesium</keyword>
<dbReference type="FunFam" id="3.30.56.10:FF:000004">
    <property type="entry name" value="Phenylalanyl-tRNA synthetase, beta subunit"/>
    <property type="match status" value="1"/>
</dbReference>
<dbReference type="SMART" id="SM00873">
    <property type="entry name" value="B3_4"/>
    <property type="match status" value="1"/>
</dbReference>
<feature type="domain" description="B5" evidence="16">
    <location>
        <begin position="295"/>
        <end position="372"/>
    </location>
</feature>
<dbReference type="InterPro" id="IPR040659">
    <property type="entry name" value="PhetRS_B1"/>
</dbReference>
<evidence type="ECO:0000256" key="1">
    <source>
        <dbReference type="ARBA" id="ARBA00001946"/>
    </source>
</evidence>
<comment type="subcellular location">
    <subcellularLocation>
        <location evidence="2">Cytoplasm</location>
    </subcellularLocation>
</comment>
<keyword evidence="12" id="KW-0648">Protein biosynthesis</keyword>
<keyword evidence="7 17" id="KW-0436">Ligase</keyword>
<protein>
    <recommendedName>
        <fullName evidence="5">phenylalanine--tRNA ligase</fullName>
        <ecNumber evidence="5">6.1.1.20</ecNumber>
    </recommendedName>
    <alternativeName>
        <fullName evidence="14">Phenylalanyl-tRNA synthetase beta subunit</fullName>
    </alternativeName>
</protein>
<dbReference type="Pfam" id="PF18262">
    <property type="entry name" value="PhetRS_B1"/>
    <property type="match status" value="1"/>
</dbReference>
<evidence type="ECO:0000256" key="10">
    <source>
        <dbReference type="ARBA" id="ARBA00022840"/>
    </source>
</evidence>
<evidence type="ECO:0000256" key="4">
    <source>
        <dbReference type="ARBA" id="ARBA00011209"/>
    </source>
</evidence>
<dbReference type="SUPFAM" id="SSF55681">
    <property type="entry name" value="Class II aaRS and biotin synthetases"/>
    <property type="match status" value="1"/>
</dbReference>
<keyword evidence="9" id="KW-0547">Nucleotide-binding</keyword>
<dbReference type="SUPFAM" id="SSF56037">
    <property type="entry name" value="PheT/TilS domain"/>
    <property type="match status" value="1"/>
</dbReference>
<dbReference type="SMART" id="SM00874">
    <property type="entry name" value="B5"/>
    <property type="match status" value="1"/>
</dbReference>
<dbReference type="GO" id="GO:0009328">
    <property type="term" value="C:phenylalanine-tRNA ligase complex"/>
    <property type="evidence" value="ECO:0007669"/>
    <property type="project" value="TreeGrafter"/>
</dbReference>
<dbReference type="GeneID" id="85310094"/>
<evidence type="ECO:0000256" key="14">
    <source>
        <dbReference type="ARBA" id="ARBA00033189"/>
    </source>
</evidence>
<evidence type="ECO:0000256" key="12">
    <source>
        <dbReference type="ARBA" id="ARBA00022917"/>
    </source>
</evidence>
<dbReference type="GO" id="GO:0006432">
    <property type="term" value="P:phenylalanyl-tRNA aminoacylation"/>
    <property type="evidence" value="ECO:0007669"/>
    <property type="project" value="InterPro"/>
</dbReference>
<keyword evidence="13" id="KW-0030">Aminoacyl-tRNA synthetase</keyword>
<evidence type="ECO:0000259" key="16">
    <source>
        <dbReference type="PROSITE" id="PS51483"/>
    </source>
</evidence>
<dbReference type="Pfam" id="PF17759">
    <property type="entry name" value="tRNA_synthFbeta"/>
    <property type="match status" value="1"/>
</dbReference>
<evidence type="ECO:0000256" key="5">
    <source>
        <dbReference type="ARBA" id="ARBA00012814"/>
    </source>
</evidence>
<dbReference type="RefSeq" id="XP_060287256.1">
    <property type="nucleotide sequence ID" value="XM_060426907.1"/>
</dbReference>
<keyword evidence="6" id="KW-0963">Cytoplasm</keyword>
<evidence type="ECO:0000256" key="15">
    <source>
        <dbReference type="ARBA" id="ARBA00049255"/>
    </source>
</evidence>
<dbReference type="InterPro" id="IPR045060">
    <property type="entry name" value="Phe-tRNA-ligase_IIc_bsu"/>
</dbReference>
<dbReference type="PANTHER" id="PTHR10947:SF0">
    <property type="entry name" value="PHENYLALANINE--TRNA LIGASE BETA SUBUNIT"/>
    <property type="match status" value="1"/>
</dbReference>
<evidence type="ECO:0000256" key="11">
    <source>
        <dbReference type="ARBA" id="ARBA00022842"/>
    </source>
</evidence>
<dbReference type="PROSITE" id="PS51483">
    <property type="entry name" value="B5"/>
    <property type="match status" value="1"/>
</dbReference>
<proteinExistence type="inferred from homology"/>
<dbReference type="SUPFAM" id="SSF46955">
    <property type="entry name" value="Putative DNA-binding domain"/>
    <property type="match status" value="1"/>
</dbReference>
<sequence>MPTIAVNKYDLFEELGERFTPESFQALCFDFGIELDEDTEFDDPSRPKDEPPQLKIEIGANRYDMLCFEGISQHLNIFRGTEEPPNYRLLKVPEDKMQSITVSKETARVRPYVAGAILRNIKFTQASYDSFMALQDKLHQNLARQRTLVSIGTHDLDTIQGPFTYEALPPKDINFIPLNQTQKMNGEELMSFYESDRHLNRYLHIIRDAPVYPVIYDANKVVCSLPPIINGEHSKITTDTTNVFIEITATDQTKLDIVCNIMVAMFSRHCAEKFTVEPVKIISEHNGLTRITPSLAQRTMDVEVDYLNQCLGLSESPETFCKLLKRMAFTAQPSKDKNIIQVTIPPTRADVLHPCDVMEDAGVAYGFNSLPRSSPNKSATIGQPLMINKLTDIVRHECAMAGWIEVMPLTLCSHDENFAWLNRTDDGKTAVKLENPKTAEYQVVRTSLLPGLLKTLRGNLSARLPLMITEASDIVLKDDSLERRAKNVRHWAAAYYGKTSGFEVVHGLLDRVLSMLRTAFITHEEGLEGKSVDYDIKENPTRASGYFIEEIDEPTFFGGRAAAIYLRLDGKTQRIGELGVLHPTVLDKFDLKYPVSTLEINLEVLL</sequence>
<reference evidence="17" key="1">
    <citation type="submission" date="2023-06" db="EMBL/GenBank/DDBJ databases">
        <title>Genome-scale phylogeny and comparative genomics of the fungal order Sordariales.</title>
        <authorList>
            <consortium name="Lawrence Berkeley National Laboratory"/>
            <person name="Hensen N."/>
            <person name="Bonometti L."/>
            <person name="Westerberg I."/>
            <person name="Brannstrom I.O."/>
            <person name="Guillou S."/>
            <person name="Cros-Aarteil S."/>
            <person name="Calhoun S."/>
            <person name="Haridas S."/>
            <person name="Kuo A."/>
            <person name="Mondo S."/>
            <person name="Pangilinan J."/>
            <person name="Riley R."/>
            <person name="Labutti K."/>
            <person name="Andreopoulos B."/>
            <person name="Lipzen A."/>
            <person name="Chen C."/>
            <person name="Yanf M."/>
            <person name="Daum C."/>
            <person name="Ng V."/>
            <person name="Clum A."/>
            <person name="Steindorff A."/>
            <person name="Ohm R."/>
            <person name="Martin F."/>
            <person name="Silar P."/>
            <person name="Natvig D."/>
            <person name="Lalanne C."/>
            <person name="Gautier V."/>
            <person name="Ament-Velasquez S.L."/>
            <person name="Kruys A."/>
            <person name="Hutchinson M.I."/>
            <person name="Powell A.J."/>
            <person name="Barry K."/>
            <person name="Miller A.N."/>
            <person name="Grigoriev I.V."/>
            <person name="Debuchy R."/>
            <person name="Gladieux P."/>
            <person name="Thoren M.H."/>
            <person name="Johannesson H."/>
        </authorList>
    </citation>
    <scope>NUCLEOTIDE SEQUENCE</scope>
    <source>
        <strain evidence="17">8032-3</strain>
    </source>
</reference>
<dbReference type="InterPro" id="IPR004531">
    <property type="entry name" value="Phe-tRNA-synth_IIc_bsu_arc_euk"/>
</dbReference>
<dbReference type="Pfam" id="PF03483">
    <property type="entry name" value="B3_4"/>
    <property type="match status" value="1"/>
</dbReference>
<dbReference type="InterPro" id="IPR009061">
    <property type="entry name" value="DNA-bd_dom_put_sf"/>
</dbReference>
<dbReference type="NCBIfam" id="TIGR00471">
    <property type="entry name" value="pheT_arch"/>
    <property type="match status" value="1"/>
</dbReference>
<dbReference type="AlphaFoldDB" id="A0AAJ0FQ87"/>
<evidence type="ECO:0000313" key="17">
    <source>
        <dbReference type="EMBL" id="KAK1771043.1"/>
    </source>
</evidence>
<accession>A0AAJ0FQ87</accession>
<name>A0AAJ0FQ87_9PEZI</name>
<keyword evidence="18" id="KW-1185">Reference proteome</keyword>
<evidence type="ECO:0000256" key="7">
    <source>
        <dbReference type="ARBA" id="ARBA00022598"/>
    </source>
</evidence>
<evidence type="ECO:0000256" key="2">
    <source>
        <dbReference type="ARBA" id="ARBA00004496"/>
    </source>
</evidence>
<dbReference type="GO" id="GO:0005524">
    <property type="term" value="F:ATP binding"/>
    <property type="evidence" value="ECO:0007669"/>
    <property type="project" value="UniProtKB-KW"/>
</dbReference>
<dbReference type="Pfam" id="PF03484">
    <property type="entry name" value="B5"/>
    <property type="match status" value="1"/>
</dbReference>
<comment type="catalytic activity">
    <reaction evidence="15">
        <text>tRNA(Phe) + L-phenylalanine + ATP = L-phenylalanyl-tRNA(Phe) + AMP + diphosphate + H(+)</text>
        <dbReference type="Rhea" id="RHEA:19413"/>
        <dbReference type="Rhea" id="RHEA-COMP:9668"/>
        <dbReference type="Rhea" id="RHEA-COMP:9699"/>
        <dbReference type="ChEBI" id="CHEBI:15378"/>
        <dbReference type="ChEBI" id="CHEBI:30616"/>
        <dbReference type="ChEBI" id="CHEBI:33019"/>
        <dbReference type="ChEBI" id="CHEBI:58095"/>
        <dbReference type="ChEBI" id="CHEBI:78442"/>
        <dbReference type="ChEBI" id="CHEBI:78531"/>
        <dbReference type="ChEBI" id="CHEBI:456215"/>
        <dbReference type="EC" id="6.1.1.20"/>
    </reaction>
</comment>
<dbReference type="InterPro" id="IPR020825">
    <property type="entry name" value="Phe-tRNA_synthase-like_B3/B4"/>
</dbReference>
<evidence type="ECO:0000256" key="8">
    <source>
        <dbReference type="ARBA" id="ARBA00022723"/>
    </source>
</evidence>
<evidence type="ECO:0000256" key="13">
    <source>
        <dbReference type="ARBA" id="ARBA00023146"/>
    </source>
</evidence>
<dbReference type="InterPro" id="IPR005147">
    <property type="entry name" value="tRNA_synthase_B5-dom"/>
</dbReference>
<dbReference type="GO" id="GO:0004826">
    <property type="term" value="F:phenylalanine-tRNA ligase activity"/>
    <property type="evidence" value="ECO:0007669"/>
    <property type="project" value="UniProtKB-EC"/>
</dbReference>
<dbReference type="FunFam" id="3.50.40.10:FF:000002">
    <property type="entry name" value="phenylalanine--tRNA ligase beta subunit"/>
    <property type="match status" value="1"/>
</dbReference>
<gene>
    <name evidence="17" type="ORF">QBC33DRAFT_526646</name>
</gene>
<comment type="caution">
    <text evidence="17">The sequence shown here is derived from an EMBL/GenBank/DDBJ whole genome shotgun (WGS) entry which is preliminary data.</text>
</comment>
<dbReference type="GO" id="GO:0003723">
    <property type="term" value="F:RNA binding"/>
    <property type="evidence" value="ECO:0007669"/>
    <property type="project" value="InterPro"/>
</dbReference>
<dbReference type="EC" id="6.1.1.20" evidence="5"/>